<reference evidence="15 16" key="1">
    <citation type="journal article" date="2024" name="BMC Genomics">
        <title>De novo assembly and annotation of Popillia japonica's genome with initial clues to its potential as an invasive pest.</title>
        <authorList>
            <person name="Cucini C."/>
            <person name="Boschi S."/>
            <person name="Funari R."/>
            <person name="Cardaioli E."/>
            <person name="Iannotti N."/>
            <person name="Marturano G."/>
            <person name="Paoli F."/>
            <person name="Bruttini M."/>
            <person name="Carapelli A."/>
            <person name="Frati F."/>
            <person name="Nardi F."/>
        </authorList>
    </citation>
    <scope>NUCLEOTIDE SEQUENCE [LARGE SCALE GENOMIC DNA]</scope>
    <source>
        <strain evidence="15">DMR45628</strain>
    </source>
</reference>
<keyword evidence="6 12" id="KW-0479">Metal-binding</keyword>
<evidence type="ECO:0000256" key="12">
    <source>
        <dbReference type="PIRSR" id="PIRSR602401-1"/>
    </source>
</evidence>
<dbReference type="InterPro" id="IPR002401">
    <property type="entry name" value="Cyt_P450_E_grp-I"/>
</dbReference>
<dbReference type="InterPro" id="IPR001128">
    <property type="entry name" value="Cyt_P450"/>
</dbReference>
<evidence type="ECO:0000256" key="10">
    <source>
        <dbReference type="ARBA" id="ARBA00023004"/>
    </source>
</evidence>
<dbReference type="PANTHER" id="PTHR24291">
    <property type="entry name" value="CYTOCHROME P450 FAMILY 4"/>
    <property type="match status" value="1"/>
</dbReference>
<keyword evidence="14" id="KW-0812">Transmembrane</keyword>
<dbReference type="AlphaFoldDB" id="A0AAW1JUG8"/>
<keyword evidence="14" id="KW-0472">Membrane</keyword>
<dbReference type="InterPro" id="IPR050196">
    <property type="entry name" value="Cytochrome_P450_Monoox"/>
</dbReference>
<keyword evidence="7" id="KW-0256">Endoplasmic reticulum</keyword>
<keyword evidence="5 12" id="KW-0349">Heme</keyword>
<dbReference type="Pfam" id="PF00067">
    <property type="entry name" value="p450"/>
    <property type="match status" value="1"/>
</dbReference>
<evidence type="ECO:0000256" key="5">
    <source>
        <dbReference type="ARBA" id="ARBA00022617"/>
    </source>
</evidence>
<organism evidence="15 16">
    <name type="scientific">Popillia japonica</name>
    <name type="common">Japanese beetle</name>
    <dbReference type="NCBI Taxonomy" id="7064"/>
    <lineage>
        <taxon>Eukaryota</taxon>
        <taxon>Metazoa</taxon>
        <taxon>Ecdysozoa</taxon>
        <taxon>Arthropoda</taxon>
        <taxon>Hexapoda</taxon>
        <taxon>Insecta</taxon>
        <taxon>Pterygota</taxon>
        <taxon>Neoptera</taxon>
        <taxon>Endopterygota</taxon>
        <taxon>Coleoptera</taxon>
        <taxon>Polyphaga</taxon>
        <taxon>Scarabaeiformia</taxon>
        <taxon>Scarabaeidae</taxon>
        <taxon>Rutelinae</taxon>
        <taxon>Popillia</taxon>
    </lineage>
</organism>
<dbReference type="InterPro" id="IPR017972">
    <property type="entry name" value="Cyt_P450_CS"/>
</dbReference>
<proteinExistence type="inferred from homology"/>
<evidence type="ECO:0000256" key="3">
    <source>
        <dbReference type="ARBA" id="ARBA00004406"/>
    </source>
</evidence>
<comment type="similarity">
    <text evidence="4 13">Belongs to the cytochrome P450 family.</text>
</comment>
<evidence type="ECO:0000313" key="15">
    <source>
        <dbReference type="EMBL" id="KAK9707997.1"/>
    </source>
</evidence>
<sequence>MLVEILAVILAPILSWVIYWSYRVHYFEKYLKNVPGTTGLPFLGHILEINSPKKLIEYVMKCYRLHNTNFKCYLGSQAYLNITDPEDLEFFLSSPIILRKSDAYNYLHSWAGEGLATGSGSRWKKHRKIVSPAFHFNKLEKFIDVFNTQSNILVNKLERESQKGDINVVPFVTRYALDIICETTMGTCLNAQDDPNSKYVYSSNLLTDIVIDRMFSPLLSIGVLYPFSRTYWRQKFALKVVHTYAKTVIANRRKDILRNLRMDENTISPCKNEKRNKKNIFLDILLDYSQTDNTFTEEQIREEVDTFIYGGHDTTASAISFTLYCLSRHPEIQRKAYEELKAIYFDDLQRKTTYKDLQEMSYLEMVIKESMRIYTPVPVIGRMIEEDTAWRDTILPKGLMIYLWLYCTHNSVNSGEDFERFNPERFNVDVSKSRHPFSFVPFSAGPRNCIGQKFAMMELKCTISAILRKFELCPPSFEQPIVLSSALVLKSNDGIYMKLKSRYS</sequence>
<keyword evidence="14" id="KW-1133">Transmembrane helix</keyword>
<evidence type="ECO:0000313" key="16">
    <source>
        <dbReference type="Proteomes" id="UP001458880"/>
    </source>
</evidence>
<keyword evidence="11 13" id="KW-0503">Monooxygenase</keyword>
<dbReference type="PANTHER" id="PTHR24291:SF187">
    <property type="entry name" value="CYTOCHROME P450 4AE1-RELATED"/>
    <property type="match status" value="1"/>
</dbReference>
<keyword evidence="8" id="KW-0492">Microsome</keyword>
<accession>A0AAW1JUG8</accession>
<dbReference type="PRINTS" id="PR00385">
    <property type="entry name" value="P450"/>
</dbReference>
<dbReference type="InterPro" id="IPR036396">
    <property type="entry name" value="Cyt_P450_sf"/>
</dbReference>
<evidence type="ECO:0000256" key="4">
    <source>
        <dbReference type="ARBA" id="ARBA00010617"/>
    </source>
</evidence>
<keyword evidence="16" id="KW-1185">Reference proteome</keyword>
<protein>
    <submittedName>
        <fullName evidence="15">Cytochrome P450</fullName>
    </submittedName>
</protein>
<name>A0AAW1JUG8_POPJA</name>
<comment type="cofactor">
    <cofactor evidence="1 12">
        <name>heme</name>
        <dbReference type="ChEBI" id="CHEBI:30413"/>
    </cofactor>
</comment>
<keyword evidence="9 13" id="KW-0560">Oxidoreductase</keyword>
<gene>
    <name evidence="15" type="ORF">QE152_g27505</name>
</gene>
<feature type="transmembrane region" description="Helical" evidence="14">
    <location>
        <begin position="6"/>
        <end position="22"/>
    </location>
</feature>
<dbReference type="GO" id="GO:0005789">
    <property type="term" value="C:endoplasmic reticulum membrane"/>
    <property type="evidence" value="ECO:0007669"/>
    <property type="project" value="UniProtKB-SubCell"/>
</dbReference>
<dbReference type="SUPFAM" id="SSF48264">
    <property type="entry name" value="Cytochrome P450"/>
    <property type="match status" value="1"/>
</dbReference>
<evidence type="ECO:0000256" key="13">
    <source>
        <dbReference type="RuleBase" id="RU000461"/>
    </source>
</evidence>
<dbReference type="PRINTS" id="PR00463">
    <property type="entry name" value="EP450I"/>
</dbReference>
<comment type="subcellular location">
    <subcellularLocation>
        <location evidence="3">Endoplasmic reticulum membrane</location>
        <topology evidence="3">Peripheral membrane protein</topology>
    </subcellularLocation>
    <subcellularLocation>
        <location evidence="2">Microsome membrane</location>
        <topology evidence="2">Peripheral membrane protein</topology>
    </subcellularLocation>
</comment>
<evidence type="ECO:0000256" key="14">
    <source>
        <dbReference type="SAM" id="Phobius"/>
    </source>
</evidence>
<dbReference type="Gene3D" id="1.10.630.10">
    <property type="entry name" value="Cytochrome P450"/>
    <property type="match status" value="1"/>
</dbReference>
<evidence type="ECO:0000256" key="9">
    <source>
        <dbReference type="ARBA" id="ARBA00023002"/>
    </source>
</evidence>
<dbReference type="CDD" id="cd20628">
    <property type="entry name" value="CYP4"/>
    <property type="match status" value="1"/>
</dbReference>
<dbReference type="GO" id="GO:0005506">
    <property type="term" value="F:iron ion binding"/>
    <property type="evidence" value="ECO:0007669"/>
    <property type="project" value="InterPro"/>
</dbReference>
<evidence type="ECO:0000256" key="1">
    <source>
        <dbReference type="ARBA" id="ARBA00001971"/>
    </source>
</evidence>
<evidence type="ECO:0000256" key="11">
    <source>
        <dbReference type="ARBA" id="ARBA00023033"/>
    </source>
</evidence>
<dbReference type="GO" id="GO:0020037">
    <property type="term" value="F:heme binding"/>
    <property type="evidence" value="ECO:0007669"/>
    <property type="project" value="InterPro"/>
</dbReference>
<dbReference type="Proteomes" id="UP001458880">
    <property type="component" value="Unassembled WGS sequence"/>
</dbReference>
<keyword evidence="10 12" id="KW-0408">Iron</keyword>
<evidence type="ECO:0000256" key="8">
    <source>
        <dbReference type="ARBA" id="ARBA00022848"/>
    </source>
</evidence>
<evidence type="ECO:0000256" key="7">
    <source>
        <dbReference type="ARBA" id="ARBA00022824"/>
    </source>
</evidence>
<dbReference type="EMBL" id="JASPKY010000338">
    <property type="protein sequence ID" value="KAK9707997.1"/>
    <property type="molecule type" value="Genomic_DNA"/>
</dbReference>
<dbReference type="GO" id="GO:0016705">
    <property type="term" value="F:oxidoreductase activity, acting on paired donors, with incorporation or reduction of molecular oxygen"/>
    <property type="evidence" value="ECO:0007669"/>
    <property type="project" value="InterPro"/>
</dbReference>
<evidence type="ECO:0000256" key="6">
    <source>
        <dbReference type="ARBA" id="ARBA00022723"/>
    </source>
</evidence>
<evidence type="ECO:0000256" key="2">
    <source>
        <dbReference type="ARBA" id="ARBA00004174"/>
    </source>
</evidence>
<feature type="binding site" description="axial binding residue" evidence="12">
    <location>
        <position position="449"/>
    </location>
    <ligand>
        <name>heme</name>
        <dbReference type="ChEBI" id="CHEBI:30413"/>
    </ligand>
    <ligandPart>
        <name>Fe</name>
        <dbReference type="ChEBI" id="CHEBI:18248"/>
    </ligandPart>
</feature>
<dbReference type="PROSITE" id="PS00086">
    <property type="entry name" value="CYTOCHROME_P450"/>
    <property type="match status" value="1"/>
</dbReference>
<dbReference type="GO" id="GO:0004497">
    <property type="term" value="F:monooxygenase activity"/>
    <property type="evidence" value="ECO:0007669"/>
    <property type="project" value="UniProtKB-KW"/>
</dbReference>
<dbReference type="FunFam" id="1.10.630.10:FF:000182">
    <property type="entry name" value="Cytochrome P450 3A4"/>
    <property type="match status" value="1"/>
</dbReference>
<comment type="caution">
    <text evidence="15">The sequence shown here is derived from an EMBL/GenBank/DDBJ whole genome shotgun (WGS) entry which is preliminary data.</text>
</comment>